<dbReference type="AlphaFoldDB" id="A0A5J5B019"/>
<keyword evidence="3" id="KW-1185">Reference proteome</keyword>
<reference evidence="2 3" key="1">
    <citation type="submission" date="2019-09" db="EMBL/GenBank/DDBJ databases">
        <title>A chromosome-level genome assembly of the Chinese tupelo Nyssa sinensis.</title>
        <authorList>
            <person name="Yang X."/>
            <person name="Kang M."/>
            <person name="Yang Y."/>
            <person name="Xiong H."/>
            <person name="Wang M."/>
            <person name="Zhang Z."/>
            <person name="Wang Z."/>
            <person name="Wu H."/>
            <person name="Ma T."/>
            <person name="Liu J."/>
            <person name="Xi Z."/>
        </authorList>
    </citation>
    <scope>NUCLEOTIDE SEQUENCE [LARGE SCALE GENOMIC DNA]</scope>
    <source>
        <strain evidence="2">J267</strain>
        <tissue evidence="2">Leaf</tissue>
    </source>
</reference>
<evidence type="ECO:0000313" key="3">
    <source>
        <dbReference type="Proteomes" id="UP000325577"/>
    </source>
</evidence>
<dbReference type="OrthoDB" id="1621957at2759"/>
<protein>
    <submittedName>
        <fullName evidence="2">Uncharacterized protein</fullName>
    </submittedName>
</protein>
<dbReference type="PANTHER" id="PTHR31549:SF289">
    <property type="match status" value="1"/>
</dbReference>
<accession>A0A5J5B019</accession>
<evidence type="ECO:0000313" key="2">
    <source>
        <dbReference type="EMBL" id="KAA8535252.1"/>
    </source>
</evidence>
<dbReference type="PANTHER" id="PTHR31549">
    <property type="entry name" value="PROTEIN, PUTATIVE (DUF247)-RELATED-RELATED"/>
    <property type="match status" value="1"/>
</dbReference>
<proteinExistence type="predicted"/>
<dbReference type="InterPro" id="IPR004158">
    <property type="entry name" value="DUF247_pln"/>
</dbReference>
<feature type="region of interest" description="Disordered" evidence="1">
    <location>
        <begin position="443"/>
        <end position="463"/>
    </location>
</feature>
<organism evidence="2 3">
    <name type="scientific">Nyssa sinensis</name>
    <dbReference type="NCBI Taxonomy" id="561372"/>
    <lineage>
        <taxon>Eukaryota</taxon>
        <taxon>Viridiplantae</taxon>
        <taxon>Streptophyta</taxon>
        <taxon>Embryophyta</taxon>
        <taxon>Tracheophyta</taxon>
        <taxon>Spermatophyta</taxon>
        <taxon>Magnoliopsida</taxon>
        <taxon>eudicotyledons</taxon>
        <taxon>Gunneridae</taxon>
        <taxon>Pentapetalae</taxon>
        <taxon>asterids</taxon>
        <taxon>Cornales</taxon>
        <taxon>Nyssaceae</taxon>
        <taxon>Nyssa</taxon>
    </lineage>
</organism>
<dbReference type="Proteomes" id="UP000325577">
    <property type="component" value="Linkage Group LG17"/>
</dbReference>
<dbReference type="EMBL" id="CM018040">
    <property type="protein sequence ID" value="KAA8535252.1"/>
    <property type="molecule type" value="Genomic_DNA"/>
</dbReference>
<evidence type="ECO:0000256" key="1">
    <source>
        <dbReference type="SAM" id="MobiDB-lite"/>
    </source>
</evidence>
<sequence length="511" mass="58137">MASNFTLIVNSSSSEQRWVHHMSRMFQNDLIIDIIADGIFEVPESIRAFKPEAYSPQLLALGPYHQFRPELYEMQWSKLAAAKGVLNRHRNLNFEQLVNWLKQMGPEIRMLYNKYLDLDPDSLAWILAIDGLFLIHFILTDMNNQDHFGKFKIDSIISDIMMLENQIPAFLLRAITMILSFQPVDGDGTAVPTSSGEPMVDQLFPKLINFCKTHSPLELEEYSSSLCANPLHLLDLMYHLIVNKGARREGEVMTRRVTRSVREQATQVLGNVEQIMVVAEDLGLPGVNVIKKPFTIIQKFFALVKQEGNNSGTEGETPKVEEIKIPKVSQLYKVANIKFLPTPEGRGIRYIDLIQTSEKEFTFYLPVITLNVNSEVILRNLVAYEVLSAKPRSTLEFAQYVDLMSGIIDDAEDVRLLREVDIIKGSLTDEEVASLFNRINKVDGKPEGQKSEPEKTIDKVNDTSDFKPEAYTPQLIDLGPYHHFQPELYEMQWSKLAAAKGVVKPHQTKLI</sequence>
<gene>
    <name evidence="2" type="ORF">F0562_030255</name>
</gene>
<name>A0A5J5B019_9ASTE</name>
<dbReference type="Pfam" id="PF03140">
    <property type="entry name" value="DUF247"/>
    <property type="match status" value="1"/>
</dbReference>